<evidence type="ECO:0000313" key="1">
    <source>
        <dbReference type="EMBL" id="KAK3787658.1"/>
    </source>
</evidence>
<sequence>MILESSQLSLILEKSSNSSRLSWSFASSICYLDRSEVNARRRRQEVKERNRGIDILTITIIVHNDLQALWPHPDMDTHGRRMACMSVKCENLIRAESCTELRRWDGLRPTL</sequence>
<protein>
    <submittedName>
        <fullName evidence="1">Uncharacterized protein</fullName>
    </submittedName>
</protein>
<dbReference type="AlphaFoldDB" id="A0AAE1AGV9"/>
<comment type="caution">
    <text evidence="1">The sequence shown here is derived from an EMBL/GenBank/DDBJ whole genome shotgun (WGS) entry which is preliminary data.</text>
</comment>
<accession>A0AAE1AGV9</accession>
<evidence type="ECO:0000313" key="2">
    <source>
        <dbReference type="Proteomes" id="UP001283361"/>
    </source>
</evidence>
<dbReference type="Proteomes" id="UP001283361">
    <property type="component" value="Unassembled WGS sequence"/>
</dbReference>
<reference evidence="1" key="1">
    <citation type="journal article" date="2023" name="G3 (Bethesda)">
        <title>A reference genome for the long-term kleptoplast-retaining sea slug Elysia crispata morphotype clarki.</title>
        <authorList>
            <person name="Eastman K.E."/>
            <person name="Pendleton A.L."/>
            <person name="Shaikh M.A."/>
            <person name="Suttiyut T."/>
            <person name="Ogas R."/>
            <person name="Tomko P."/>
            <person name="Gavelis G."/>
            <person name="Widhalm J.R."/>
            <person name="Wisecaver J.H."/>
        </authorList>
    </citation>
    <scope>NUCLEOTIDE SEQUENCE</scope>
    <source>
        <strain evidence="1">ECLA1</strain>
    </source>
</reference>
<name>A0AAE1AGV9_9GAST</name>
<dbReference type="EMBL" id="JAWDGP010001847">
    <property type="protein sequence ID" value="KAK3787658.1"/>
    <property type="molecule type" value="Genomic_DNA"/>
</dbReference>
<proteinExistence type="predicted"/>
<organism evidence="1 2">
    <name type="scientific">Elysia crispata</name>
    <name type="common">lettuce slug</name>
    <dbReference type="NCBI Taxonomy" id="231223"/>
    <lineage>
        <taxon>Eukaryota</taxon>
        <taxon>Metazoa</taxon>
        <taxon>Spiralia</taxon>
        <taxon>Lophotrochozoa</taxon>
        <taxon>Mollusca</taxon>
        <taxon>Gastropoda</taxon>
        <taxon>Heterobranchia</taxon>
        <taxon>Euthyneura</taxon>
        <taxon>Panpulmonata</taxon>
        <taxon>Sacoglossa</taxon>
        <taxon>Placobranchoidea</taxon>
        <taxon>Plakobranchidae</taxon>
        <taxon>Elysia</taxon>
    </lineage>
</organism>
<keyword evidence="2" id="KW-1185">Reference proteome</keyword>
<gene>
    <name evidence="1" type="ORF">RRG08_031889</name>
</gene>